<comment type="caution">
    <text evidence="1">The sequence shown here is derived from an EMBL/GenBank/DDBJ whole genome shotgun (WGS) entry which is preliminary data.</text>
</comment>
<dbReference type="EMBL" id="CALNXK010000635">
    <property type="protein sequence ID" value="CAH3188571.1"/>
    <property type="molecule type" value="Genomic_DNA"/>
</dbReference>
<feature type="non-terminal residue" evidence="1">
    <location>
        <position position="1"/>
    </location>
</feature>
<reference evidence="1 2" key="1">
    <citation type="submission" date="2022-05" db="EMBL/GenBank/DDBJ databases">
        <authorList>
            <consortium name="Genoscope - CEA"/>
            <person name="William W."/>
        </authorList>
    </citation>
    <scope>NUCLEOTIDE SEQUENCE [LARGE SCALE GENOMIC DNA]</scope>
</reference>
<sequence length="107" mass="12143">LCSVRVGALKFLQDPPQLQASHVGWSVDYNCTTDDPYATVSLLHSRDFGLSYNVLQVSPSKLLLRKQVFTIVNLILRMEETINARQRTSQVKLLNGTVVQCYIYKQV</sequence>
<protein>
    <submittedName>
        <fullName evidence="1">Uncharacterized protein</fullName>
    </submittedName>
</protein>
<dbReference type="Proteomes" id="UP001159405">
    <property type="component" value="Unassembled WGS sequence"/>
</dbReference>
<gene>
    <name evidence="1" type="ORF">PLOB_00041022</name>
</gene>
<evidence type="ECO:0000313" key="1">
    <source>
        <dbReference type="EMBL" id="CAH3188571.1"/>
    </source>
</evidence>
<evidence type="ECO:0000313" key="2">
    <source>
        <dbReference type="Proteomes" id="UP001159405"/>
    </source>
</evidence>
<feature type="non-terminal residue" evidence="1">
    <location>
        <position position="107"/>
    </location>
</feature>
<name>A0ABN8SCM9_9CNID</name>
<keyword evidence="2" id="KW-1185">Reference proteome</keyword>
<accession>A0ABN8SCM9</accession>
<organism evidence="1 2">
    <name type="scientific">Porites lobata</name>
    <dbReference type="NCBI Taxonomy" id="104759"/>
    <lineage>
        <taxon>Eukaryota</taxon>
        <taxon>Metazoa</taxon>
        <taxon>Cnidaria</taxon>
        <taxon>Anthozoa</taxon>
        <taxon>Hexacorallia</taxon>
        <taxon>Scleractinia</taxon>
        <taxon>Fungiina</taxon>
        <taxon>Poritidae</taxon>
        <taxon>Porites</taxon>
    </lineage>
</organism>
<proteinExistence type="predicted"/>